<evidence type="ECO:0000256" key="3">
    <source>
        <dbReference type="ARBA" id="ARBA00023002"/>
    </source>
</evidence>
<dbReference type="GO" id="GO:0016491">
    <property type="term" value="F:oxidoreductase activity"/>
    <property type="evidence" value="ECO:0007669"/>
    <property type="project" value="UniProtKB-KW"/>
</dbReference>
<dbReference type="PANTHER" id="PTHR24320:SF236">
    <property type="entry name" value="SHORT-CHAIN DEHYDROGENASE-RELATED"/>
    <property type="match status" value="1"/>
</dbReference>
<protein>
    <submittedName>
        <fullName evidence="4 6">Short-chain dehydrogenase</fullName>
    </submittedName>
</protein>
<keyword evidence="2" id="KW-0521">NADP</keyword>
<proteinExistence type="inferred from homology"/>
<keyword evidence="5" id="KW-1185">Reference proteome</keyword>
<evidence type="ECO:0000256" key="1">
    <source>
        <dbReference type="ARBA" id="ARBA00006484"/>
    </source>
</evidence>
<dbReference type="GeneID" id="54417359"/>
<evidence type="ECO:0000313" key="6">
    <source>
        <dbReference type="RefSeq" id="XP_033530313.1"/>
    </source>
</evidence>
<dbReference type="Proteomes" id="UP000504638">
    <property type="component" value="Unplaced"/>
</dbReference>
<evidence type="ECO:0000313" key="5">
    <source>
        <dbReference type="Proteomes" id="UP000504638"/>
    </source>
</evidence>
<dbReference type="OrthoDB" id="191139at2759"/>
<dbReference type="PRINTS" id="PR00081">
    <property type="entry name" value="GDHRDH"/>
</dbReference>
<reference evidence="6" key="3">
    <citation type="submission" date="2025-04" db="UniProtKB">
        <authorList>
            <consortium name="RefSeq"/>
        </authorList>
    </citation>
    <scope>IDENTIFICATION</scope>
    <source>
        <strain evidence="6">CBS 781.70</strain>
    </source>
</reference>
<evidence type="ECO:0000313" key="4">
    <source>
        <dbReference type="EMBL" id="KAF1808682.1"/>
    </source>
</evidence>
<evidence type="ECO:0000256" key="2">
    <source>
        <dbReference type="ARBA" id="ARBA00022857"/>
    </source>
</evidence>
<dbReference type="AlphaFoldDB" id="A0A6G1FSM7"/>
<reference evidence="6" key="2">
    <citation type="submission" date="2020-04" db="EMBL/GenBank/DDBJ databases">
        <authorList>
            <consortium name="NCBI Genome Project"/>
        </authorList>
    </citation>
    <scope>NUCLEOTIDE SEQUENCE</scope>
    <source>
        <strain evidence="6">CBS 781.70</strain>
    </source>
</reference>
<keyword evidence="3" id="KW-0560">Oxidoreductase</keyword>
<name>A0A6G1FSM7_9PEZI</name>
<reference evidence="4 6" key="1">
    <citation type="submission" date="2020-01" db="EMBL/GenBank/DDBJ databases">
        <authorList>
            <consortium name="DOE Joint Genome Institute"/>
            <person name="Haridas S."/>
            <person name="Albert R."/>
            <person name="Binder M."/>
            <person name="Bloem J."/>
            <person name="Labutti K."/>
            <person name="Salamov A."/>
            <person name="Andreopoulos B."/>
            <person name="Baker S.E."/>
            <person name="Barry K."/>
            <person name="Bills G."/>
            <person name="Bluhm B.H."/>
            <person name="Cannon C."/>
            <person name="Castanera R."/>
            <person name="Culley D.E."/>
            <person name="Daum C."/>
            <person name="Ezra D."/>
            <person name="Gonzalez J.B."/>
            <person name="Henrissat B."/>
            <person name="Kuo A."/>
            <person name="Liang C."/>
            <person name="Lipzen A."/>
            <person name="Lutzoni F."/>
            <person name="Magnuson J."/>
            <person name="Mondo S."/>
            <person name="Nolan M."/>
            <person name="Ohm R."/>
            <person name="Pangilinan J."/>
            <person name="Park H.-J."/>
            <person name="Ramirez L."/>
            <person name="Alfaro M."/>
            <person name="Sun H."/>
            <person name="Tritt A."/>
            <person name="Yoshinaga Y."/>
            <person name="Zwiers L.-H."/>
            <person name="Turgeon B.G."/>
            <person name="Goodwin S.B."/>
            <person name="Spatafora J.W."/>
            <person name="Crous P.W."/>
            <person name="Grigoriev I.V."/>
        </authorList>
    </citation>
    <scope>NUCLEOTIDE SEQUENCE</scope>
    <source>
        <strain evidence="4 6">CBS 781.70</strain>
    </source>
</reference>
<sequence>MRAFLDQSYCIPNPTFTLKDLPDQSDKVHIVTGGYGGVGLELVQLLVQRNATVYIAGRTQSKYDAALPSLRAAFPASTSRIEFLPLDLADLPSIPAAANRFLAAESRLDVLTNNAGVMVPPRGSVTAQDYELQMGTNCLGPYLFTQCLLPLLQRTAATAPRHSVRVTWAASIVIEQAPTGGIAWNAATGGPTVLGGLNGVRRNYAQSKAGNVMLATEFARRYGKDGIVSVSWNPGNLASELMRDVPSVARWLARWVFLHPVRLGAFTELFAGWSPEIGEGRNGAHVIPWGRLGGYREDLVRATRDGTAERFVEWCERETSKYAKVKL</sequence>
<dbReference type="InterPro" id="IPR002347">
    <property type="entry name" value="SDR_fam"/>
</dbReference>
<gene>
    <name evidence="4 6" type="ORF">P152DRAFT_404898</name>
</gene>
<dbReference type="EMBL" id="ML975180">
    <property type="protein sequence ID" value="KAF1808682.1"/>
    <property type="molecule type" value="Genomic_DNA"/>
</dbReference>
<dbReference type="SUPFAM" id="SSF51735">
    <property type="entry name" value="NAD(P)-binding Rossmann-fold domains"/>
    <property type="match status" value="1"/>
</dbReference>
<accession>A0A6G1FSM7</accession>
<dbReference type="PANTHER" id="PTHR24320">
    <property type="entry name" value="RETINOL DEHYDROGENASE"/>
    <property type="match status" value="1"/>
</dbReference>
<dbReference type="InterPro" id="IPR036291">
    <property type="entry name" value="NAD(P)-bd_dom_sf"/>
</dbReference>
<dbReference type="Gene3D" id="3.40.50.720">
    <property type="entry name" value="NAD(P)-binding Rossmann-like Domain"/>
    <property type="match status" value="1"/>
</dbReference>
<comment type="similarity">
    <text evidence="1">Belongs to the short-chain dehydrogenases/reductases (SDR) family.</text>
</comment>
<dbReference type="RefSeq" id="XP_033530313.1">
    <property type="nucleotide sequence ID" value="XM_033676789.1"/>
</dbReference>
<organism evidence="4">
    <name type="scientific">Eremomyces bilateralis CBS 781.70</name>
    <dbReference type="NCBI Taxonomy" id="1392243"/>
    <lineage>
        <taxon>Eukaryota</taxon>
        <taxon>Fungi</taxon>
        <taxon>Dikarya</taxon>
        <taxon>Ascomycota</taxon>
        <taxon>Pezizomycotina</taxon>
        <taxon>Dothideomycetes</taxon>
        <taxon>Dothideomycetes incertae sedis</taxon>
        <taxon>Eremomycetales</taxon>
        <taxon>Eremomycetaceae</taxon>
        <taxon>Eremomyces</taxon>
    </lineage>
</organism>
<dbReference type="Pfam" id="PF00106">
    <property type="entry name" value="adh_short"/>
    <property type="match status" value="1"/>
</dbReference>